<gene>
    <name evidence="7" type="ORF">Mkiyose1413_05430</name>
    <name evidence="6" type="ORF">SRL2020028_01120</name>
</gene>
<name>A0A9P3Q3M3_9MYCO</name>
<dbReference type="InterPro" id="IPR009057">
    <property type="entry name" value="Homeodomain-like_sf"/>
</dbReference>
<accession>A0A9P3Q3M3</accession>
<feature type="domain" description="HTH tetR-type" evidence="5">
    <location>
        <begin position="17"/>
        <end position="77"/>
    </location>
</feature>
<evidence type="ECO:0000313" key="8">
    <source>
        <dbReference type="Proteomes" id="UP001064782"/>
    </source>
</evidence>
<keyword evidence="8" id="KW-1185">Reference proteome</keyword>
<dbReference type="PRINTS" id="PR00455">
    <property type="entry name" value="HTHTETR"/>
</dbReference>
<organism evidence="7 8">
    <name type="scientific">Mycobacterium kiyosense</name>
    <dbReference type="NCBI Taxonomy" id="2871094"/>
    <lineage>
        <taxon>Bacteria</taxon>
        <taxon>Bacillati</taxon>
        <taxon>Actinomycetota</taxon>
        <taxon>Actinomycetes</taxon>
        <taxon>Mycobacteriales</taxon>
        <taxon>Mycobacteriaceae</taxon>
        <taxon>Mycobacterium</taxon>
    </lineage>
</organism>
<keyword evidence="2 4" id="KW-0238">DNA-binding</keyword>
<keyword evidence="1" id="KW-0805">Transcription regulation</keyword>
<evidence type="ECO:0000256" key="1">
    <source>
        <dbReference type="ARBA" id="ARBA00023015"/>
    </source>
</evidence>
<dbReference type="SUPFAM" id="SSF46689">
    <property type="entry name" value="Homeodomain-like"/>
    <property type="match status" value="1"/>
</dbReference>
<dbReference type="PANTHER" id="PTHR30055:SF238">
    <property type="entry name" value="MYCOFACTOCIN BIOSYNTHESIS TRANSCRIPTIONAL REGULATOR MFTR-RELATED"/>
    <property type="match status" value="1"/>
</dbReference>
<protein>
    <submittedName>
        <fullName evidence="7">TetR family transcriptional regulator</fullName>
    </submittedName>
</protein>
<dbReference type="Pfam" id="PF00440">
    <property type="entry name" value="TetR_N"/>
    <property type="match status" value="1"/>
</dbReference>
<comment type="caution">
    <text evidence="7">The sequence shown here is derived from an EMBL/GenBank/DDBJ whole genome shotgun (WGS) entry which is preliminary data.</text>
</comment>
<dbReference type="Proteomes" id="UP001064782">
    <property type="component" value="Unassembled WGS sequence"/>
</dbReference>
<dbReference type="InterPro" id="IPR050109">
    <property type="entry name" value="HTH-type_TetR-like_transc_reg"/>
</dbReference>
<dbReference type="Pfam" id="PF17754">
    <property type="entry name" value="TetR_C_14"/>
    <property type="match status" value="1"/>
</dbReference>
<feature type="DNA-binding region" description="H-T-H motif" evidence="4">
    <location>
        <begin position="40"/>
        <end position="59"/>
    </location>
</feature>
<proteinExistence type="predicted"/>
<evidence type="ECO:0000256" key="3">
    <source>
        <dbReference type="ARBA" id="ARBA00023163"/>
    </source>
</evidence>
<reference evidence="7" key="1">
    <citation type="submission" date="2022-08" db="EMBL/GenBank/DDBJ databases">
        <title>Mycobacterium kiyosense sp. nov., scotochromogenic slow-glowing species isolated from respiratory specimens.</title>
        <authorList>
            <person name="Fukano H."/>
            <person name="Kazumi Y."/>
            <person name="Sakagami N."/>
            <person name="Ato M."/>
            <person name="Mitarai S."/>
            <person name="Hoshino Y."/>
        </authorList>
    </citation>
    <scope>NUCLEOTIDE SEQUENCE</scope>
    <source>
        <strain evidence="7">1413</strain>
        <strain evidence="6">SRL2020-028</strain>
    </source>
</reference>
<evidence type="ECO:0000313" key="7">
    <source>
        <dbReference type="EMBL" id="GLD28660.1"/>
    </source>
</evidence>
<dbReference type="PROSITE" id="PS50977">
    <property type="entry name" value="HTH_TETR_2"/>
    <property type="match status" value="1"/>
</dbReference>
<dbReference type="InterPro" id="IPR041347">
    <property type="entry name" value="MftR_C"/>
</dbReference>
<dbReference type="GO" id="GO:0003700">
    <property type="term" value="F:DNA-binding transcription factor activity"/>
    <property type="evidence" value="ECO:0007669"/>
    <property type="project" value="TreeGrafter"/>
</dbReference>
<dbReference type="EMBL" id="BRXE01000001">
    <property type="protein sequence ID" value="GLB80856.1"/>
    <property type="molecule type" value="Genomic_DNA"/>
</dbReference>
<dbReference type="Gene3D" id="1.10.10.60">
    <property type="entry name" value="Homeodomain-like"/>
    <property type="match status" value="1"/>
</dbReference>
<evidence type="ECO:0000256" key="4">
    <source>
        <dbReference type="PROSITE-ProRule" id="PRU00335"/>
    </source>
</evidence>
<dbReference type="PANTHER" id="PTHR30055">
    <property type="entry name" value="HTH-TYPE TRANSCRIPTIONAL REGULATOR RUTR"/>
    <property type="match status" value="1"/>
</dbReference>
<dbReference type="EMBL" id="BRZI01000002">
    <property type="protein sequence ID" value="GLD28660.1"/>
    <property type="molecule type" value="Genomic_DNA"/>
</dbReference>
<dbReference type="GO" id="GO:0000976">
    <property type="term" value="F:transcription cis-regulatory region binding"/>
    <property type="evidence" value="ECO:0007669"/>
    <property type="project" value="TreeGrafter"/>
</dbReference>
<dbReference type="Gene3D" id="1.10.357.10">
    <property type="entry name" value="Tetracycline Repressor, domain 2"/>
    <property type="match status" value="1"/>
</dbReference>
<evidence type="ECO:0000259" key="5">
    <source>
        <dbReference type="PROSITE" id="PS50977"/>
    </source>
</evidence>
<dbReference type="AlphaFoldDB" id="A0A9P3Q3M3"/>
<sequence>MLTAMERPTRLMDRRRQDARAEIVAIALDLFVRDGFEATTVEAIAGAAGCAPRTFYRYFGSKEDVMFHDLPDVIAGLGTLLDAKLAAGVAEWTAVSESLIDFIGRFDASDVRAATQRMDLWLHEPALRARYLQYVAQAETVVVDSLCRHRGTSADEDDVAKLIAVAAVGAYRVTVSTHRGRAQRRLGDHLREALSTLGAGLAGLR</sequence>
<dbReference type="InterPro" id="IPR001647">
    <property type="entry name" value="HTH_TetR"/>
</dbReference>
<evidence type="ECO:0000313" key="6">
    <source>
        <dbReference type="EMBL" id="GLB80856.1"/>
    </source>
</evidence>
<evidence type="ECO:0000256" key="2">
    <source>
        <dbReference type="ARBA" id="ARBA00023125"/>
    </source>
</evidence>
<dbReference type="Proteomes" id="UP001165663">
    <property type="component" value="Unassembled WGS sequence"/>
</dbReference>
<keyword evidence="3" id="KW-0804">Transcription</keyword>